<evidence type="ECO:0008006" key="3">
    <source>
        <dbReference type="Google" id="ProtNLM"/>
    </source>
</evidence>
<gene>
    <name evidence="1" type="ORF">FRACYDRAFT_261887</name>
</gene>
<reference evidence="1 2" key="1">
    <citation type="submission" date="2016-09" db="EMBL/GenBank/DDBJ databases">
        <title>Extensive genetic diversity and differential bi-allelic expression allows diatom success in the polar Southern Ocean.</title>
        <authorList>
            <consortium name="DOE Joint Genome Institute"/>
            <person name="Mock T."/>
            <person name="Otillar R.P."/>
            <person name="Strauss J."/>
            <person name="Dupont C."/>
            <person name="Frickenhaus S."/>
            <person name="Maumus F."/>
            <person name="Mcmullan M."/>
            <person name="Sanges R."/>
            <person name="Schmutz J."/>
            <person name="Toseland A."/>
            <person name="Valas R."/>
            <person name="Veluchamy A."/>
            <person name="Ward B.J."/>
            <person name="Allen A."/>
            <person name="Barry K."/>
            <person name="Falciatore A."/>
            <person name="Ferrante M."/>
            <person name="Fortunato A.E."/>
            <person name="Gloeckner G."/>
            <person name="Gruber A."/>
            <person name="Hipkin R."/>
            <person name="Janech M."/>
            <person name="Kroth P."/>
            <person name="Leese F."/>
            <person name="Lindquist E."/>
            <person name="Lyon B.R."/>
            <person name="Martin J."/>
            <person name="Mayer C."/>
            <person name="Parker M."/>
            <person name="Quesneville H."/>
            <person name="Raymond J."/>
            <person name="Uhlig C."/>
            <person name="Valentin K.U."/>
            <person name="Worden A.Z."/>
            <person name="Armbrust E.V."/>
            <person name="Bowler C."/>
            <person name="Green B."/>
            <person name="Moulton V."/>
            <person name="Van Oosterhout C."/>
            <person name="Grigoriev I."/>
        </authorList>
    </citation>
    <scope>NUCLEOTIDE SEQUENCE [LARGE SCALE GENOMIC DNA]</scope>
    <source>
        <strain evidence="1 2">CCMP1102</strain>
    </source>
</reference>
<dbReference type="InParanoid" id="A0A1E7FCT2"/>
<dbReference type="InterPro" id="IPR036865">
    <property type="entry name" value="CRAL-TRIO_dom_sf"/>
</dbReference>
<evidence type="ECO:0000313" key="2">
    <source>
        <dbReference type="Proteomes" id="UP000095751"/>
    </source>
</evidence>
<name>A0A1E7FCT2_9STRA</name>
<dbReference type="EMBL" id="KV784359">
    <property type="protein sequence ID" value="OEU15944.1"/>
    <property type="molecule type" value="Genomic_DNA"/>
</dbReference>
<dbReference type="AlphaFoldDB" id="A0A1E7FCT2"/>
<dbReference type="OrthoDB" id="75724at2759"/>
<accession>A0A1E7FCT2</accession>
<proteinExistence type="predicted"/>
<evidence type="ECO:0000313" key="1">
    <source>
        <dbReference type="EMBL" id="OEU15944.1"/>
    </source>
</evidence>
<sequence length="519" mass="59917">MVDVADNVEFSDMGMDINGMMDLEPEPVCIATTMTPIPDDDINKPKKMELMWAKELYEMKPEEREAANNELHGVEFDSNACFNNDVTTTTESPRQRAYALNAMQDVLDELVPPSSISSFQINNNRCNYKAYVRGLELGSVYIRSPDFRLRFLRADRFDPRKAATRYCNCLDLLVEYFGEKALNRSLYLSDLSYEELKTLREGNVQIMPSRDRNGRRILVFCGRTIIKTEEDFFSSNKVMIYLLMGVLAGDVTTQCKGAVVLIFPDKAPNAQPMNRRDAFMLNKYINYIPLRWSAMHFCIPDEPVFHIVRTLSLALIGPAGRKICRLHSGSLIECDYALSSYGIIVKDLPRTYTGIIKIKNLSRFVKVRAAIDDYRKKAVEGELNSTEYDACGIECPEVNCVLFGNKAQSWDHPGNIEFRDVMEEKEKERDRFPRSCLKGDRYIDSMIQEGILRNFRFCDYDKKKSWYTEINNMESLRHKITQLLTGIRKRRKAMKMMHHIRREALVESSDGVCKCFFPQ</sequence>
<protein>
    <recommendedName>
        <fullName evidence="3">CRAL-TRIO domain-containing protein</fullName>
    </recommendedName>
</protein>
<dbReference type="KEGG" id="fcy:FRACYDRAFT_261887"/>
<organism evidence="1 2">
    <name type="scientific">Fragilariopsis cylindrus CCMP1102</name>
    <dbReference type="NCBI Taxonomy" id="635003"/>
    <lineage>
        <taxon>Eukaryota</taxon>
        <taxon>Sar</taxon>
        <taxon>Stramenopiles</taxon>
        <taxon>Ochrophyta</taxon>
        <taxon>Bacillariophyta</taxon>
        <taxon>Bacillariophyceae</taxon>
        <taxon>Bacillariophycidae</taxon>
        <taxon>Bacillariales</taxon>
        <taxon>Bacillariaceae</taxon>
        <taxon>Fragilariopsis</taxon>
    </lineage>
</organism>
<dbReference type="Gene3D" id="3.40.525.10">
    <property type="entry name" value="CRAL-TRIO lipid binding domain"/>
    <property type="match status" value="1"/>
</dbReference>
<dbReference type="Proteomes" id="UP000095751">
    <property type="component" value="Unassembled WGS sequence"/>
</dbReference>
<keyword evidence="2" id="KW-1185">Reference proteome</keyword>